<accession>A0A284SA08</accession>
<keyword evidence="3" id="KW-1185">Reference proteome</keyword>
<sequence>MGCFSSKYTIDLPSQPPHDPLQTRSQDPPRQHHHDPQLTRRLQDTPSSPTPSLGPVSEPNVPPPYSALPFQDPQQTPDSQTQTLSIQYRQTPMPIPTTPPPHRSISLTIPMTPPTVTESPRLLGSSTISPPVDLTGSHSTSTSQTPDPTMNPPTLAISLPQAPGNPVRDERGRSVVQALKATLHLMCTTLEKAPLPIPRVQDFLRVNLDVMDVIEISSDEYGFQDIHDLMEEINAQFVVLTKHYSTSEELQRKIDSIARSANELVPTLSKLVKGRSLENSRSAGDDRILVADFLRRIKEELDSRANDAADRAGSTAPEVRVTLKHVEGGVSVRIDMQSGSRDALSSMTIGSTVPRPPSPSFLEDAKRVSLPHTIPPFERFPPAVGTTFLPQLGRRILRWKLGPTHYLTLPSSSKTVLGRG</sequence>
<protein>
    <submittedName>
        <fullName evidence="2">Uncharacterized protein</fullName>
    </submittedName>
</protein>
<proteinExistence type="predicted"/>
<dbReference type="OrthoDB" id="3050028at2759"/>
<feature type="region of interest" description="Disordered" evidence="1">
    <location>
        <begin position="112"/>
        <end position="169"/>
    </location>
</feature>
<organism evidence="2 3">
    <name type="scientific">Armillaria ostoyae</name>
    <name type="common">Armillaria root rot fungus</name>
    <dbReference type="NCBI Taxonomy" id="47428"/>
    <lineage>
        <taxon>Eukaryota</taxon>
        <taxon>Fungi</taxon>
        <taxon>Dikarya</taxon>
        <taxon>Basidiomycota</taxon>
        <taxon>Agaricomycotina</taxon>
        <taxon>Agaricomycetes</taxon>
        <taxon>Agaricomycetidae</taxon>
        <taxon>Agaricales</taxon>
        <taxon>Marasmiineae</taxon>
        <taxon>Physalacriaceae</taxon>
        <taxon>Armillaria</taxon>
    </lineage>
</organism>
<evidence type="ECO:0000313" key="3">
    <source>
        <dbReference type="Proteomes" id="UP000219338"/>
    </source>
</evidence>
<reference evidence="3" key="1">
    <citation type="journal article" date="2017" name="Nat. Ecol. Evol.">
        <title>Genome expansion and lineage-specific genetic innovations in the forest pathogenic fungi Armillaria.</title>
        <authorList>
            <person name="Sipos G."/>
            <person name="Prasanna A.N."/>
            <person name="Walter M.C."/>
            <person name="O'Connor E."/>
            <person name="Balint B."/>
            <person name="Krizsan K."/>
            <person name="Kiss B."/>
            <person name="Hess J."/>
            <person name="Varga T."/>
            <person name="Slot J."/>
            <person name="Riley R."/>
            <person name="Boka B."/>
            <person name="Rigling D."/>
            <person name="Barry K."/>
            <person name="Lee J."/>
            <person name="Mihaltcheva S."/>
            <person name="LaButti K."/>
            <person name="Lipzen A."/>
            <person name="Waldron R."/>
            <person name="Moloney N.M."/>
            <person name="Sperisen C."/>
            <person name="Kredics L."/>
            <person name="Vagvoelgyi C."/>
            <person name="Patrignani A."/>
            <person name="Fitzpatrick D."/>
            <person name="Nagy I."/>
            <person name="Doyle S."/>
            <person name="Anderson J.B."/>
            <person name="Grigoriev I.V."/>
            <person name="Gueldener U."/>
            <person name="Muensterkoetter M."/>
            <person name="Nagy L.G."/>
        </authorList>
    </citation>
    <scope>NUCLEOTIDE SEQUENCE [LARGE SCALE GENOMIC DNA]</scope>
    <source>
        <strain evidence="3">C18/9</strain>
    </source>
</reference>
<gene>
    <name evidence="2" type="ORF">ARMOST_21414</name>
</gene>
<feature type="compositionally biased region" description="Basic and acidic residues" evidence="1">
    <location>
        <begin position="27"/>
        <end position="43"/>
    </location>
</feature>
<dbReference type="AlphaFoldDB" id="A0A284SA08"/>
<dbReference type="EMBL" id="FUEG01000049">
    <property type="protein sequence ID" value="SJL17850.1"/>
    <property type="molecule type" value="Genomic_DNA"/>
</dbReference>
<feature type="compositionally biased region" description="Polar residues" evidence="1">
    <location>
        <begin position="136"/>
        <end position="148"/>
    </location>
</feature>
<dbReference type="Proteomes" id="UP000219338">
    <property type="component" value="Unassembled WGS sequence"/>
</dbReference>
<feature type="region of interest" description="Disordered" evidence="1">
    <location>
        <begin position="1"/>
        <end position="82"/>
    </location>
</feature>
<evidence type="ECO:0000256" key="1">
    <source>
        <dbReference type="SAM" id="MobiDB-lite"/>
    </source>
</evidence>
<name>A0A284SA08_ARMOS</name>
<evidence type="ECO:0000313" key="2">
    <source>
        <dbReference type="EMBL" id="SJL17850.1"/>
    </source>
</evidence>
<feature type="compositionally biased region" description="Polar residues" evidence="1">
    <location>
        <begin position="112"/>
        <end position="129"/>
    </location>
</feature>
<feature type="compositionally biased region" description="Low complexity" evidence="1">
    <location>
        <begin position="71"/>
        <end position="82"/>
    </location>
</feature>